<name>J9DJI4_WUCBA</name>
<dbReference type="Proteomes" id="UP000004810">
    <property type="component" value="Unassembled WGS sequence"/>
</dbReference>
<dbReference type="EMBL" id="ADBV01025691">
    <property type="protein sequence ID" value="EJW69783.1"/>
    <property type="molecule type" value="Genomic_DNA"/>
</dbReference>
<accession>J9DJI4</accession>
<sequence>MATTDAIVDMLTSFEETELAVNEFVSDFLDVDVSLDALMEEEFIEVIGPVIHNQ</sequence>
<feature type="non-terminal residue" evidence="1">
    <location>
        <position position="54"/>
    </location>
</feature>
<protein>
    <submittedName>
        <fullName evidence="1">Uncharacterized protein</fullName>
    </submittedName>
</protein>
<evidence type="ECO:0000313" key="2">
    <source>
        <dbReference type="Proteomes" id="UP000004810"/>
    </source>
</evidence>
<organism evidence="1 2">
    <name type="scientific">Wuchereria bancrofti</name>
    <dbReference type="NCBI Taxonomy" id="6293"/>
    <lineage>
        <taxon>Eukaryota</taxon>
        <taxon>Metazoa</taxon>
        <taxon>Ecdysozoa</taxon>
        <taxon>Nematoda</taxon>
        <taxon>Chromadorea</taxon>
        <taxon>Rhabditida</taxon>
        <taxon>Spirurina</taxon>
        <taxon>Spiruromorpha</taxon>
        <taxon>Filarioidea</taxon>
        <taxon>Onchocercidae</taxon>
        <taxon>Wuchereria</taxon>
    </lineage>
</organism>
<dbReference type="AlphaFoldDB" id="J9DJI4"/>
<comment type="caution">
    <text evidence="1">The sequence shown here is derived from an EMBL/GenBank/DDBJ whole genome shotgun (WGS) entry which is preliminary data.</text>
</comment>
<reference evidence="2" key="1">
    <citation type="submission" date="2012-08" db="EMBL/GenBank/DDBJ databases">
        <title>The Genome Sequence of Wuchereria bancrofti.</title>
        <authorList>
            <person name="Nutman T.B."/>
            <person name="Fink D.L."/>
            <person name="Russ C."/>
            <person name="Young S."/>
            <person name="Zeng Q."/>
            <person name="Koehrsen M."/>
            <person name="Alvarado L."/>
            <person name="Berlin A."/>
            <person name="Chapman S.B."/>
            <person name="Chen Z."/>
            <person name="Freedman E."/>
            <person name="Gellesch M."/>
            <person name="Goldberg J."/>
            <person name="Griggs A."/>
            <person name="Gujja S."/>
            <person name="Heilman E.R."/>
            <person name="Heiman D."/>
            <person name="Hepburn T."/>
            <person name="Howarth C."/>
            <person name="Jen D."/>
            <person name="Larson L."/>
            <person name="Lewis B."/>
            <person name="Mehta T."/>
            <person name="Park D."/>
            <person name="Pearson M."/>
            <person name="Roberts A."/>
            <person name="Saif S."/>
            <person name="Shea T."/>
            <person name="Shenoy N."/>
            <person name="Sisk P."/>
            <person name="Stolte C."/>
            <person name="Sykes S."/>
            <person name="Walk T."/>
            <person name="White J."/>
            <person name="Yandava C."/>
            <person name="Haas B."/>
            <person name="Henn M.R."/>
            <person name="Nusbaum C."/>
            <person name="Birren B."/>
        </authorList>
    </citation>
    <scope>NUCLEOTIDE SEQUENCE [LARGE SCALE GENOMIC DNA]</scope>
    <source>
        <strain evidence="2">NA</strain>
    </source>
</reference>
<evidence type="ECO:0000313" key="1">
    <source>
        <dbReference type="EMBL" id="EJW69783.1"/>
    </source>
</evidence>
<gene>
    <name evidence="1" type="ORF">WUBG_19311</name>
</gene>
<proteinExistence type="predicted"/>